<evidence type="ECO:0000313" key="2">
    <source>
        <dbReference type="EMBL" id="TYK26690.1"/>
    </source>
</evidence>
<evidence type="ECO:0000313" key="4">
    <source>
        <dbReference type="Proteomes" id="UP000321947"/>
    </source>
</evidence>
<gene>
    <name evidence="2" type="ORF">E5676_scaffold313G003500</name>
    <name evidence="1" type="ORF">E6C27_scaffold154G00390</name>
</gene>
<organism evidence="2 4">
    <name type="scientific">Cucumis melo var. makuwa</name>
    <name type="common">Oriental melon</name>
    <dbReference type="NCBI Taxonomy" id="1194695"/>
    <lineage>
        <taxon>Eukaryota</taxon>
        <taxon>Viridiplantae</taxon>
        <taxon>Streptophyta</taxon>
        <taxon>Embryophyta</taxon>
        <taxon>Tracheophyta</taxon>
        <taxon>Spermatophyta</taxon>
        <taxon>Magnoliopsida</taxon>
        <taxon>eudicotyledons</taxon>
        <taxon>Gunneridae</taxon>
        <taxon>Pentapetalae</taxon>
        <taxon>rosids</taxon>
        <taxon>fabids</taxon>
        <taxon>Cucurbitales</taxon>
        <taxon>Cucurbitaceae</taxon>
        <taxon>Benincaseae</taxon>
        <taxon>Cucumis</taxon>
    </lineage>
</organism>
<dbReference type="Proteomes" id="UP000321393">
    <property type="component" value="Unassembled WGS sequence"/>
</dbReference>
<dbReference type="EMBL" id="SSTE01004583">
    <property type="protein sequence ID" value="KAA0062296.1"/>
    <property type="molecule type" value="Genomic_DNA"/>
</dbReference>
<sequence>MVTERIVLRHKISHAELEVDPVKIDVVSKLPSPSDLKPLRSFLRHVGFHADSSKAFPKLPNLCVAC</sequence>
<dbReference type="OrthoDB" id="1000214at2759"/>
<evidence type="ECO:0000313" key="1">
    <source>
        <dbReference type="EMBL" id="KAA0062296.1"/>
    </source>
</evidence>
<name>A0A5D3DTS7_CUCMM</name>
<dbReference type="EMBL" id="SSTD01003373">
    <property type="protein sequence ID" value="TYK26690.1"/>
    <property type="molecule type" value="Genomic_DNA"/>
</dbReference>
<proteinExistence type="predicted"/>
<dbReference type="InterPro" id="IPR043502">
    <property type="entry name" value="DNA/RNA_pol_sf"/>
</dbReference>
<reference evidence="3 4" key="1">
    <citation type="submission" date="2019-08" db="EMBL/GenBank/DDBJ databases">
        <title>Draft genome sequences of two oriental melons (Cucumis melo L. var makuwa).</title>
        <authorList>
            <person name="Kwon S.-Y."/>
        </authorList>
    </citation>
    <scope>NUCLEOTIDE SEQUENCE [LARGE SCALE GENOMIC DNA]</scope>
    <source>
        <strain evidence="4">cv. Chang Bougi</strain>
        <strain evidence="3">cv. SW 3</strain>
        <tissue evidence="2">Leaf</tissue>
    </source>
</reference>
<accession>A0A5D3DTS7</accession>
<evidence type="ECO:0000313" key="3">
    <source>
        <dbReference type="Proteomes" id="UP000321393"/>
    </source>
</evidence>
<protein>
    <submittedName>
        <fullName evidence="2">Retrovirus-related Pol polyprotein from transposon opus</fullName>
    </submittedName>
</protein>
<comment type="caution">
    <text evidence="2">The sequence shown here is derived from an EMBL/GenBank/DDBJ whole genome shotgun (WGS) entry which is preliminary data.</text>
</comment>
<dbReference type="SUPFAM" id="SSF56672">
    <property type="entry name" value="DNA/RNA polymerases"/>
    <property type="match status" value="1"/>
</dbReference>
<dbReference type="AlphaFoldDB" id="A0A5D3DTS7"/>
<dbReference type="Proteomes" id="UP000321947">
    <property type="component" value="Unassembled WGS sequence"/>
</dbReference>